<accession>K3YXM3</accession>
<dbReference type="InParanoid" id="K3YXM3"/>
<dbReference type="Gramene" id="KQL30402">
    <property type="protein sequence ID" value="KQL30402"/>
    <property type="gene ID" value="SETIT_019019mg"/>
</dbReference>
<dbReference type="EMBL" id="AGNK02000427">
    <property type="status" value="NOT_ANNOTATED_CDS"/>
    <property type="molecule type" value="Genomic_DNA"/>
</dbReference>
<sequence>MDYTSEELAKRSGMLTLVTSARTCSLMKEVHVLSPACGDNKHKYQAISTRRSGKI</sequence>
<evidence type="ECO:0000313" key="1">
    <source>
        <dbReference type="EnsemblPlants" id="KQL30402"/>
    </source>
</evidence>
<dbReference type="AlphaFoldDB" id="K3YXM3"/>
<organism evidence="1 2">
    <name type="scientific">Setaria italica</name>
    <name type="common">Foxtail millet</name>
    <name type="synonym">Panicum italicum</name>
    <dbReference type="NCBI Taxonomy" id="4555"/>
    <lineage>
        <taxon>Eukaryota</taxon>
        <taxon>Viridiplantae</taxon>
        <taxon>Streptophyta</taxon>
        <taxon>Embryophyta</taxon>
        <taxon>Tracheophyta</taxon>
        <taxon>Spermatophyta</taxon>
        <taxon>Magnoliopsida</taxon>
        <taxon>Liliopsida</taxon>
        <taxon>Poales</taxon>
        <taxon>Poaceae</taxon>
        <taxon>PACMAD clade</taxon>
        <taxon>Panicoideae</taxon>
        <taxon>Panicodae</taxon>
        <taxon>Paniceae</taxon>
        <taxon>Cenchrinae</taxon>
        <taxon>Setaria</taxon>
    </lineage>
</organism>
<proteinExistence type="predicted"/>
<name>K3YXM3_SETIT</name>
<reference evidence="1" key="2">
    <citation type="submission" date="2018-08" db="UniProtKB">
        <authorList>
            <consortium name="EnsemblPlants"/>
        </authorList>
    </citation>
    <scope>IDENTIFICATION</scope>
    <source>
        <strain evidence="1">Yugu1</strain>
    </source>
</reference>
<protein>
    <submittedName>
        <fullName evidence="1">Uncharacterized protein</fullName>
    </submittedName>
</protein>
<dbReference type="HOGENOM" id="CLU_3035940_0_0_1"/>
<keyword evidence="2" id="KW-1185">Reference proteome</keyword>
<reference evidence="2" key="1">
    <citation type="journal article" date="2012" name="Nat. Biotechnol.">
        <title>Reference genome sequence of the model plant Setaria.</title>
        <authorList>
            <person name="Bennetzen J.L."/>
            <person name="Schmutz J."/>
            <person name="Wang H."/>
            <person name="Percifield R."/>
            <person name="Hawkins J."/>
            <person name="Pontaroli A.C."/>
            <person name="Estep M."/>
            <person name="Feng L."/>
            <person name="Vaughn J.N."/>
            <person name="Grimwood J."/>
            <person name="Jenkins J."/>
            <person name="Barry K."/>
            <person name="Lindquist E."/>
            <person name="Hellsten U."/>
            <person name="Deshpande S."/>
            <person name="Wang X."/>
            <person name="Wu X."/>
            <person name="Mitros T."/>
            <person name="Triplett J."/>
            <person name="Yang X."/>
            <person name="Ye C.Y."/>
            <person name="Mauro-Herrera M."/>
            <person name="Wang L."/>
            <person name="Li P."/>
            <person name="Sharma M."/>
            <person name="Sharma R."/>
            <person name="Ronald P.C."/>
            <person name="Panaud O."/>
            <person name="Kellogg E.A."/>
            <person name="Brutnell T.P."/>
            <person name="Doust A.N."/>
            <person name="Tuskan G.A."/>
            <person name="Rokhsar D."/>
            <person name="Devos K.M."/>
        </authorList>
    </citation>
    <scope>NUCLEOTIDE SEQUENCE [LARGE SCALE GENOMIC DNA]</scope>
    <source>
        <strain evidence="2">cv. Yugu1</strain>
    </source>
</reference>
<evidence type="ECO:0000313" key="2">
    <source>
        <dbReference type="Proteomes" id="UP000004995"/>
    </source>
</evidence>
<dbReference type="Proteomes" id="UP000004995">
    <property type="component" value="Unassembled WGS sequence"/>
</dbReference>
<dbReference type="EnsemblPlants" id="KQL30402">
    <property type="protein sequence ID" value="KQL30402"/>
    <property type="gene ID" value="SETIT_019019mg"/>
</dbReference>